<dbReference type="InterPro" id="IPR002794">
    <property type="entry name" value="DUF92_TMEM19"/>
</dbReference>
<dbReference type="EMBL" id="KK121624">
    <property type="protein sequence ID" value="KFM80875.1"/>
    <property type="molecule type" value="Genomic_DNA"/>
</dbReference>
<dbReference type="Pfam" id="PF01940">
    <property type="entry name" value="DUF92"/>
    <property type="match status" value="1"/>
</dbReference>
<protein>
    <recommendedName>
        <fullName evidence="3">Transmembrane protein 19</fullName>
    </recommendedName>
</protein>
<evidence type="ECO:0000256" key="8">
    <source>
        <dbReference type="SAM" id="SignalP"/>
    </source>
</evidence>
<dbReference type="PANTHER" id="PTHR13353:SF5">
    <property type="entry name" value="TRANSMEMBRANE PROTEIN 19"/>
    <property type="match status" value="1"/>
</dbReference>
<keyword evidence="10" id="KW-1185">Reference proteome</keyword>
<feature type="transmembrane region" description="Helical" evidence="7">
    <location>
        <begin position="66"/>
        <end position="90"/>
    </location>
</feature>
<evidence type="ECO:0000256" key="2">
    <source>
        <dbReference type="ARBA" id="ARBA00009012"/>
    </source>
</evidence>
<reference evidence="9 10" key="1">
    <citation type="submission" date="2013-11" db="EMBL/GenBank/DDBJ databases">
        <title>Genome sequencing of Stegodyphus mimosarum.</title>
        <authorList>
            <person name="Bechsgaard J."/>
        </authorList>
    </citation>
    <scope>NUCLEOTIDE SEQUENCE [LARGE SCALE GENOMIC DNA]</scope>
</reference>
<proteinExistence type="inferred from homology"/>
<dbReference type="Proteomes" id="UP000054359">
    <property type="component" value="Unassembled WGS sequence"/>
</dbReference>
<comment type="similarity">
    <text evidence="2">Belongs to the TMEM19 family.</text>
</comment>
<keyword evidence="4 7" id="KW-0812">Transmembrane</keyword>
<dbReference type="OrthoDB" id="30881at2759"/>
<name>A0A087UU36_STEMI</name>
<evidence type="ECO:0000256" key="1">
    <source>
        <dbReference type="ARBA" id="ARBA00004141"/>
    </source>
</evidence>
<dbReference type="GO" id="GO:0016020">
    <property type="term" value="C:membrane"/>
    <property type="evidence" value="ECO:0007669"/>
    <property type="project" value="UniProtKB-SubCell"/>
</dbReference>
<evidence type="ECO:0000256" key="4">
    <source>
        <dbReference type="ARBA" id="ARBA00022692"/>
    </source>
</evidence>
<dbReference type="AlphaFoldDB" id="A0A087UU36"/>
<dbReference type="PANTHER" id="PTHR13353">
    <property type="entry name" value="TRANSMEMBRANE PROTEIN 19"/>
    <property type="match status" value="1"/>
</dbReference>
<feature type="transmembrane region" description="Helical" evidence="7">
    <location>
        <begin position="38"/>
        <end position="54"/>
    </location>
</feature>
<keyword evidence="8" id="KW-0732">Signal</keyword>
<feature type="chain" id="PRO_5001830868" description="Transmembrane protein 19" evidence="8">
    <location>
        <begin position="26"/>
        <end position="112"/>
    </location>
</feature>
<evidence type="ECO:0000256" key="3">
    <source>
        <dbReference type="ARBA" id="ARBA00014258"/>
    </source>
</evidence>
<keyword evidence="6 7" id="KW-0472">Membrane</keyword>
<evidence type="ECO:0000313" key="9">
    <source>
        <dbReference type="EMBL" id="KFM80875.1"/>
    </source>
</evidence>
<gene>
    <name evidence="9" type="ORF">X975_24044</name>
</gene>
<organism evidence="9 10">
    <name type="scientific">Stegodyphus mimosarum</name>
    <name type="common">African social velvet spider</name>
    <dbReference type="NCBI Taxonomy" id="407821"/>
    <lineage>
        <taxon>Eukaryota</taxon>
        <taxon>Metazoa</taxon>
        <taxon>Ecdysozoa</taxon>
        <taxon>Arthropoda</taxon>
        <taxon>Chelicerata</taxon>
        <taxon>Arachnida</taxon>
        <taxon>Araneae</taxon>
        <taxon>Araneomorphae</taxon>
        <taxon>Entelegynae</taxon>
        <taxon>Eresoidea</taxon>
        <taxon>Eresidae</taxon>
        <taxon>Stegodyphus</taxon>
    </lineage>
</organism>
<evidence type="ECO:0000256" key="7">
    <source>
        <dbReference type="SAM" id="Phobius"/>
    </source>
</evidence>
<feature type="non-terminal residue" evidence="9">
    <location>
        <position position="112"/>
    </location>
</feature>
<feature type="signal peptide" evidence="8">
    <location>
        <begin position="1"/>
        <end position="25"/>
    </location>
</feature>
<keyword evidence="5 7" id="KW-1133">Transmembrane helix</keyword>
<sequence length="112" mass="12974">MMLVHLFSTVLSVTLLICLLRFSQQCYFEICENIHLERWMFSVAITLSVTGWGIRRRSLDWSGAVAAVFVGLILTFSSYCFMVCLLTFFYTSSKATHYCSEKKKKLEADYKE</sequence>
<dbReference type="STRING" id="407821.A0A087UU36"/>
<evidence type="ECO:0000313" key="10">
    <source>
        <dbReference type="Proteomes" id="UP000054359"/>
    </source>
</evidence>
<comment type="subcellular location">
    <subcellularLocation>
        <location evidence="1">Membrane</location>
        <topology evidence="1">Multi-pass membrane protein</topology>
    </subcellularLocation>
</comment>
<evidence type="ECO:0000256" key="5">
    <source>
        <dbReference type="ARBA" id="ARBA00022989"/>
    </source>
</evidence>
<accession>A0A087UU36</accession>
<evidence type="ECO:0000256" key="6">
    <source>
        <dbReference type="ARBA" id="ARBA00023136"/>
    </source>
</evidence>